<evidence type="ECO:0000313" key="2">
    <source>
        <dbReference type="Proteomes" id="UP000191418"/>
    </source>
</evidence>
<dbReference type="AlphaFoldDB" id="A0A1T4QXT9"/>
<proteinExistence type="predicted"/>
<accession>A0A1T4QXT9</accession>
<dbReference type="RefSeq" id="WP_078745648.1">
    <property type="nucleotide sequence ID" value="NZ_FUXG01000013.1"/>
</dbReference>
<evidence type="ECO:0000313" key="1">
    <source>
        <dbReference type="EMBL" id="OPX57073.1"/>
    </source>
</evidence>
<dbReference type="InterPro" id="IPR014915">
    <property type="entry name" value="Phage_TLS_TfmB"/>
</dbReference>
<comment type="caution">
    <text evidence="1">The sequence shown here is derived from an EMBL/GenBank/DDBJ whole genome shotgun (WGS) entry which is preliminary data.</text>
</comment>
<dbReference type="EMBL" id="MTSM01000001">
    <property type="protein sequence ID" value="OPX57073.1"/>
    <property type="molecule type" value="Genomic_DNA"/>
</dbReference>
<name>A0A1T4QXT9_9GAMM</name>
<gene>
    <name evidence="1" type="ORF">BTE48_01185</name>
</gene>
<reference evidence="1 2" key="1">
    <citation type="submission" date="2017-01" db="EMBL/GenBank/DDBJ databases">
        <title>Genome Sequencing of a Marine Spirillum, Oceanospirillum multiglobuliferum ATCC 33336, from Japan.</title>
        <authorList>
            <person name="Carney J.G."/>
            <person name="Trachtenberg A.M."/>
            <person name="Rheaume B.A."/>
            <person name="Linnane J.D."/>
            <person name="Pitts N.L."/>
            <person name="Mykles D.L."/>
            <person name="Maclea K.S."/>
        </authorList>
    </citation>
    <scope>NUCLEOTIDE SEQUENCE [LARGE SCALE GENOMIC DNA]</scope>
    <source>
        <strain evidence="1 2">ATCC 33336</strain>
    </source>
</reference>
<organism evidence="1 2">
    <name type="scientific">Oceanospirillum multiglobuliferum</name>
    <dbReference type="NCBI Taxonomy" id="64969"/>
    <lineage>
        <taxon>Bacteria</taxon>
        <taxon>Pseudomonadati</taxon>
        <taxon>Pseudomonadota</taxon>
        <taxon>Gammaproteobacteria</taxon>
        <taxon>Oceanospirillales</taxon>
        <taxon>Oceanospirillaceae</taxon>
        <taxon>Oceanospirillum</taxon>
    </lineage>
</organism>
<sequence length="122" mass="14027">MQANLAEVAVYLAGTSKKGAPASNEELDALLPEAVANRIKEERTNNQKPDKDCWVLPENWVATMLLMQCKSCWQYSAMGQLLGMDYKAVDVVIERAFDLPVEREDFRRFQVLEHHFIQEINR</sequence>
<dbReference type="Proteomes" id="UP000191418">
    <property type="component" value="Unassembled WGS sequence"/>
</dbReference>
<dbReference type="Pfam" id="PF08809">
    <property type="entry name" value="DUF1799"/>
    <property type="match status" value="1"/>
</dbReference>
<protein>
    <submittedName>
        <fullName evidence="1">Uncharacterized protein</fullName>
    </submittedName>
</protein>
<keyword evidence="2" id="KW-1185">Reference proteome</keyword>
<dbReference type="STRING" id="64969.SAMN02745127_02066"/>
<dbReference type="OrthoDB" id="6169380at2"/>